<reference evidence="1" key="1">
    <citation type="submission" date="2020-10" db="EMBL/GenBank/DDBJ databases">
        <authorList>
            <person name="Gilroy R."/>
        </authorList>
    </citation>
    <scope>NUCLEOTIDE SEQUENCE</scope>
    <source>
        <strain evidence="1">ChiSxjej1B13-7041</strain>
    </source>
</reference>
<protein>
    <submittedName>
        <fullName evidence="1">Uncharacterized protein</fullName>
    </submittedName>
</protein>
<evidence type="ECO:0000313" key="2">
    <source>
        <dbReference type="Proteomes" id="UP000886841"/>
    </source>
</evidence>
<comment type="caution">
    <text evidence="1">The sequence shown here is derived from an EMBL/GenBank/DDBJ whole genome shotgun (WGS) entry which is preliminary data.</text>
</comment>
<evidence type="ECO:0000313" key="1">
    <source>
        <dbReference type="EMBL" id="HIR93805.1"/>
    </source>
</evidence>
<gene>
    <name evidence="1" type="ORF">IAB98_10355</name>
</gene>
<sequence>MPLLDKLDEEKCVKTVWGKLIPEKEAYQYATRQIASFCANLFQVMRILEPDFEKRTSAICEISYMMNMAASSDEYMAGFHDEWNIPEFCEKSSWLGGIFGDSGDEYENMAGRVIQFTRDRVEKELDTCPWDIVGAELCNMTTAMFTANFDLCSASGENEVALNMCEARGCGDCHCRVVAERRDVYGQEKQGWMDHMNQPAMPVHDTPKERRVREGQVMRNGCYSQAFGEEKSMTWAYRWCMEKGWVWCVAFPLIAIRDMAESEEEFERIFKIVFSTAGKNAFIEPFAVEGLRSWLGVPREIGDNDPRLMGGYIKNILDTQLVPNELEAFTQEEVRIRVDTETFNGRFPMAPVEELTLGYETLWHNMVKTMVSTEWSCWFEGKDEDEMQIVVGRRIDKRMI</sequence>
<dbReference type="Proteomes" id="UP000886841">
    <property type="component" value="Unassembled WGS sequence"/>
</dbReference>
<accession>A0A9D1JGG4</accession>
<reference evidence="1" key="2">
    <citation type="journal article" date="2021" name="PeerJ">
        <title>Extensive microbial diversity within the chicken gut microbiome revealed by metagenomics and culture.</title>
        <authorList>
            <person name="Gilroy R."/>
            <person name="Ravi A."/>
            <person name="Getino M."/>
            <person name="Pursley I."/>
            <person name="Horton D.L."/>
            <person name="Alikhan N.F."/>
            <person name="Baker D."/>
            <person name="Gharbi K."/>
            <person name="Hall N."/>
            <person name="Watson M."/>
            <person name="Adriaenssens E.M."/>
            <person name="Foster-Nyarko E."/>
            <person name="Jarju S."/>
            <person name="Secka A."/>
            <person name="Antonio M."/>
            <person name="Oren A."/>
            <person name="Chaudhuri R.R."/>
            <person name="La Ragione R."/>
            <person name="Hildebrand F."/>
            <person name="Pallen M.J."/>
        </authorList>
    </citation>
    <scope>NUCLEOTIDE SEQUENCE</scope>
    <source>
        <strain evidence="1">ChiSxjej1B13-7041</strain>
    </source>
</reference>
<organism evidence="1 2">
    <name type="scientific">Candidatus Egerieimonas intestinavium</name>
    <dbReference type="NCBI Taxonomy" id="2840777"/>
    <lineage>
        <taxon>Bacteria</taxon>
        <taxon>Bacillati</taxon>
        <taxon>Bacillota</taxon>
        <taxon>Clostridia</taxon>
        <taxon>Lachnospirales</taxon>
        <taxon>Lachnospiraceae</taxon>
        <taxon>Lachnospiraceae incertae sedis</taxon>
        <taxon>Candidatus Egerieimonas</taxon>
    </lineage>
</organism>
<name>A0A9D1JGG4_9FIRM</name>
<dbReference type="AlphaFoldDB" id="A0A9D1JGG4"/>
<proteinExistence type="predicted"/>
<dbReference type="EMBL" id="DVHU01000092">
    <property type="protein sequence ID" value="HIR93805.1"/>
    <property type="molecule type" value="Genomic_DNA"/>
</dbReference>